<dbReference type="RefSeq" id="WP_168988572.1">
    <property type="nucleotide sequence ID" value="NZ_CAWPHM010000307.1"/>
</dbReference>
<evidence type="ECO:0000259" key="3">
    <source>
        <dbReference type="Pfam" id="PF03061"/>
    </source>
</evidence>
<dbReference type="GO" id="GO:0047617">
    <property type="term" value="F:fatty acyl-CoA hydrolase activity"/>
    <property type="evidence" value="ECO:0007669"/>
    <property type="project" value="InterPro"/>
</dbReference>
<dbReference type="Pfam" id="PF03061">
    <property type="entry name" value="4HBT"/>
    <property type="match status" value="1"/>
</dbReference>
<dbReference type="InterPro" id="IPR029069">
    <property type="entry name" value="HotDog_dom_sf"/>
</dbReference>
<dbReference type="PANTHER" id="PTHR21660">
    <property type="entry name" value="THIOESTERASE SUPERFAMILY MEMBER-RELATED"/>
    <property type="match status" value="1"/>
</dbReference>
<dbReference type="InterPro" id="IPR039298">
    <property type="entry name" value="ACOT13"/>
</dbReference>
<dbReference type="EMBL" id="WTVM01000079">
    <property type="protein sequence ID" value="NMG03874.1"/>
    <property type="molecule type" value="Genomic_DNA"/>
</dbReference>
<dbReference type="PANTHER" id="PTHR21660:SF1">
    <property type="entry name" value="ACYL-COENZYME A THIOESTERASE 13"/>
    <property type="match status" value="1"/>
</dbReference>
<dbReference type="InterPro" id="IPR006683">
    <property type="entry name" value="Thioestr_dom"/>
</dbReference>
<proteinExistence type="inferred from homology"/>
<comment type="caution">
    <text evidence="4">The sequence shown here is derived from an EMBL/GenBank/DDBJ whole genome shotgun (WGS) entry which is preliminary data.</text>
</comment>
<comment type="similarity">
    <text evidence="1">Belongs to the thioesterase PaaI family.</text>
</comment>
<dbReference type="AlphaFoldDB" id="A0A972F8A8"/>
<evidence type="ECO:0000256" key="2">
    <source>
        <dbReference type="ARBA" id="ARBA00022801"/>
    </source>
</evidence>
<gene>
    <name evidence="4" type="ORF">GPA21_12980</name>
</gene>
<name>A0A972F8A8_9RHOO</name>
<dbReference type="InterPro" id="IPR003736">
    <property type="entry name" value="PAAI_dom"/>
</dbReference>
<dbReference type="CDD" id="cd03443">
    <property type="entry name" value="PaaI_thioesterase"/>
    <property type="match status" value="1"/>
</dbReference>
<dbReference type="Proteomes" id="UP000599523">
    <property type="component" value="Unassembled WGS sequence"/>
</dbReference>
<dbReference type="Gene3D" id="3.10.129.10">
    <property type="entry name" value="Hotdog Thioesterase"/>
    <property type="match status" value="1"/>
</dbReference>
<dbReference type="SUPFAM" id="SSF54637">
    <property type="entry name" value="Thioesterase/thiol ester dehydrase-isomerase"/>
    <property type="match status" value="1"/>
</dbReference>
<keyword evidence="2" id="KW-0378">Hydrolase</keyword>
<accession>A0A972F8A8</accession>
<evidence type="ECO:0000313" key="5">
    <source>
        <dbReference type="Proteomes" id="UP000599523"/>
    </source>
</evidence>
<protein>
    <submittedName>
        <fullName evidence="4">Thioesterase family protein</fullName>
    </submittedName>
</protein>
<keyword evidence="5" id="KW-1185">Reference proteome</keyword>
<organism evidence="4 5">
    <name type="scientific">Azoarcus taiwanensis</name>
    <dbReference type="NCBI Taxonomy" id="666964"/>
    <lineage>
        <taxon>Bacteria</taxon>
        <taxon>Pseudomonadati</taxon>
        <taxon>Pseudomonadota</taxon>
        <taxon>Betaproteobacteria</taxon>
        <taxon>Rhodocyclales</taxon>
        <taxon>Zoogloeaceae</taxon>
        <taxon>Azoarcus</taxon>
    </lineage>
</organism>
<feature type="domain" description="Thioesterase" evidence="3">
    <location>
        <begin position="64"/>
        <end position="153"/>
    </location>
</feature>
<dbReference type="NCBIfam" id="NF008675">
    <property type="entry name" value="PRK11688.1"/>
    <property type="match status" value="1"/>
</dbReference>
<sequence length="163" mass="17730">MTHDSNAPRRSAAEQARLEAVVRDVFEHRITFNELLGFKVTSFDPEATQIQFAMRPDLVGHYHYGRLHGGVISSALDTVGGLVVLLGIAEKYNGESTDQVAHRFGRIGTIDLRVDYLHQGIGEVFTATGRMSRLGGRIASVQMSLENEDGVLIATGSAAYVVS</sequence>
<reference evidence="4" key="1">
    <citation type="submission" date="2019-12" db="EMBL/GenBank/DDBJ databases">
        <title>Comparative genomics gives insights into the taxonomy of the Azoarcus-Aromatoleum group and reveals separate origins of nif in the plant-associated Azoarcus and non-plant-associated Aromatoleum sub-groups.</title>
        <authorList>
            <person name="Lafos M."/>
            <person name="Maluk M."/>
            <person name="Batista M."/>
            <person name="Junghare M."/>
            <person name="Carmona M."/>
            <person name="Faoro H."/>
            <person name="Cruz L.M."/>
            <person name="Battistoni F."/>
            <person name="De Souza E."/>
            <person name="Pedrosa F."/>
            <person name="Chen W.-M."/>
            <person name="Poole P.S."/>
            <person name="Dixon R.A."/>
            <person name="James E.K."/>
        </authorList>
    </citation>
    <scope>NUCLEOTIDE SEQUENCE</scope>
    <source>
        <strain evidence="4">NSC3</strain>
    </source>
</reference>
<evidence type="ECO:0000313" key="4">
    <source>
        <dbReference type="EMBL" id="NMG03874.1"/>
    </source>
</evidence>
<evidence type="ECO:0000256" key="1">
    <source>
        <dbReference type="ARBA" id="ARBA00008324"/>
    </source>
</evidence>
<dbReference type="NCBIfam" id="TIGR00369">
    <property type="entry name" value="unchar_dom_1"/>
    <property type="match status" value="1"/>
</dbReference>